<name>A0A834WCC6_9FABA</name>
<dbReference type="SUPFAM" id="SSF101148">
    <property type="entry name" value="Plant invertase/pectin methylesterase inhibitor"/>
    <property type="match status" value="1"/>
</dbReference>
<comment type="subcellular location">
    <subcellularLocation>
        <location evidence="1 12">Secreted</location>
        <location evidence="1 12">Cell wall</location>
    </subcellularLocation>
</comment>
<dbReference type="Gene3D" id="1.20.140.40">
    <property type="entry name" value="Invertase/pectin methylesterase inhibitor family protein"/>
    <property type="match status" value="1"/>
</dbReference>
<dbReference type="OrthoDB" id="2019149at2759"/>
<protein>
    <recommendedName>
        <fullName evidence="5 12">Pectinesterase</fullName>
        <ecNumber evidence="5 12">3.1.1.11</ecNumber>
    </recommendedName>
</protein>
<dbReference type="PANTHER" id="PTHR31707">
    <property type="entry name" value="PECTINESTERASE"/>
    <property type="match status" value="1"/>
</dbReference>
<evidence type="ECO:0000256" key="13">
    <source>
        <dbReference type="SAM" id="Phobius"/>
    </source>
</evidence>
<evidence type="ECO:0000313" key="16">
    <source>
        <dbReference type="Proteomes" id="UP000634136"/>
    </source>
</evidence>
<dbReference type="GO" id="GO:0004857">
    <property type="term" value="F:enzyme inhibitor activity"/>
    <property type="evidence" value="ECO:0007669"/>
    <property type="project" value="InterPro"/>
</dbReference>
<evidence type="ECO:0000256" key="7">
    <source>
        <dbReference type="ARBA" id="ARBA00022801"/>
    </source>
</evidence>
<comment type="similarity">
    <text evidence="4">In the C-terminal section; belongs to the pectinesterase family.</text>
</comment>
<dbReference type="Pfam" id="PF01095">
    <property type="entry name" value="Pectinesterase"/>
    <property type="match status" value="1"/>
</dbReference>
<keyword evidence="13" id="KW-0812">Transmembrane</keyword>
<gene>
    <name evidence="15" type="ORF">G2W53_027935</name>
</gene>
<comment type="function">
    <text evidence="12">Acts in the modification of cell walls via demethylesterification of cell wall pectin.</text>
</comment>
<dbReference type="Proteomes" id="UP000634136">
    <property type="component" value="Unassembled WGS sequence"/>
</dbReference>
<proteinExistence type="inferred from homology"/>
<dbReference type="InterPro" id="IPR033131">
    <property type="entry name" value="Pectinesterase_Asp_AS"/>
</dbReference>
<evidence type="ECO:0000256" key="1">
    <source>
        <dbReference type="ARBA" id="ARBA00004191"/>
    </source>
</evidence>
<evidence type="ECO:0000256" key="6">
    <source>
        <dbReference type="ARBA" id="ARBA00022512"/>
    </source>
</evidence>
<keyword evidence="7 12" id="KW-0378">Hydrolase</keyword>
<dbReference type="GO" id="GO:0042545">
    <property type="term" value="P:cell wall modification"/>
    <property type="evidence" value="ECO:0007669"/>
    <property type="project" value="UniProtKB-UniRule"/>
</dbReference>
<keyword evidence="13" id="KW-1133">Transmembrane helix</keyword>
<keyword evidence="12" id="KW-0961">Cell wall biogenesis/degradation</keyword>
<comment type="pathway">
    <text evidence="2 12">Glycan metabolism; pectin degradation; 2-dehydro-3-deoxy-D-gluconate from pectin: step 1/5.</text>
</comment>
<comment type="similarity">
    <text evidence="3">In the N-terminal section; belongs to the PMEI family.</text>
</comment>
<keyword evidence="16" id="KW-1185">Reference proteome</keyword>
<dbReference type="GO" id="GO:0030599">
    <property type="term" value="F:pectinesterase activity"/>
    <property type="evidence" value="ECO:0007669"/>
    <property type="project" value="UniProtKB-UniRule"/>
</dbReference>
<feature type="active site" evidence="11">
    <location>
        <position position="435"/>
    </location>
</feature>
<dbReference type="EMBL" id="JAAIUW010000009">
    <property type="protein sequence ID" value="KAF7813966.1"/>
    <property type="molecule type" value="Genomic_DNA"/>
</dbReference>
<dbReference type="CDD" id="cd15798">
    <property type="entry name" value="PMEI-like_3"/>
    <property type="match status" value="1"/>
</dbReference>
<dbReference type="Gene3D" id="2.160.20.10">
    <property type="entry name" value="Single-stranded right-handed beta-helix, Pectin lyase-like"/>
    <property type="match status" value="1"/>
</dbReference>
<dbReference type="NCBIfam" id="TIGR01614">
    <property type="entry name" value="PME_inhib"/>
    <property type="match status" value="1"/>
</dbReference>
<keyword evidence="12" id="KW-0964">Secreted</keyword>
<comment type="caution">
    <text evidence="15">The sequence shown here is derived from an EMBL/GenBank/DDBJ whole genome shotgun (WGS) entry which is preliminary data.</text>
</comment>
<dbReference type="InterPro" id="IPR012334">
    <property type="entry name" value="Pectin_lyas_fold"/>
</dbReference>
<dbReference type="Pfam" id="PF04043">
    <property type="entry name" value="PMEI"/>
    <property type="match status" value="1"/>
</dbReference>
<dbReference type="FunFam" id="2.160.20.10:FF:000001">
    <property type="entry name" value="Pectinesterase"/>
    <property type="match status" value="1"/>
</dbReference>
<reference evidence="15" key="1">
    <citation type="submission" date="2020-09" db="EMBL/GenBank/DDBJ databases">
        <title>Genome-Enabled Discovery of Anthraquinone Biosynthesis in Senna tora.</title>
        <authorList>
            <person name="Kang S.-H."/>
            <person name="Pandey R.P."/>
            <person name="Lee C.-M."/>
            <person name="Sim J.-S."/>
            <person name="Jeong J.-T."/>
            <person name="Choi B.-S."/>
            <person name="Jung M."/>
            <person name="Ginzburg D."/>
            <person name="Zhao K."/>
            <person name="Won S.Y."/>
            <person name="Oh T.-J."/>
            <person name="Yu Y."/>
            <person name="Kim N.-H."/>
            <person name="Lee O.R."/>
            <person name="Lee T.-H."/>
            <person name="Bashyal P."/>
            <person name="Kim T.-S."/>
            <person name="Lee W.-H."/>
            <person name="Kawkins C."/>
            <person name="Kim C.-K."/>
            <person name="Kim J.S."/>
            <person name="Ahn B.O."/>
            <person name="Rhee S.Y."/>
            <person name="Sohng J.K."/>
        </authorList>
    </citation>
    <scope>NUCLEOTIDE SEQUENCE</scope>
    <source>
        <tissue evidence="15">Leaf</tissue>
    </source>
</reference>
<evidence type="ECO:0000256" key="4">
    <source>
        <dbReference type="ARBA" id="ARBA00007786"/>
    </source>
</evidence>
<keyword evidence="6 12" id="KW-0134">Cell wall</keyword>
<evidence type="ECO:0000256" key="11">
    <source>
        <dbReference type="PROSITE-ProRule" id="PRU10040"/>
    </source>
</evidence>
<evidence type="ECO:0000256" key="10">
    <source>
        <dbReference type="ARBA" id="ARBA00023180"/>
    </source>
</evidence>
<dbReference type="InterPro" id="IPR006501">
    <property type="entry name" value="Pectinesterase_inhib_dom"/>
</dbReference>
<dbReference type="InterPro" id="IPR018040">
    <property type="entry name" value="Pectinesterase_Tyr_AS"/>
</dbReference>
<dbReference type="UniPathway" id="UPA00545">
    <property type="reaction ID" value="UER00823"/>
</dbReference>
<dbReference type="InterPro" id="IPR035513">
    <property type="entry name" value="Invertase/methylesterase_inhib"/>
</dbReference>
<accession>A0A834WCC6</accession>
<dbReference type="SMART" id="SM00856">
    <property type="entry name" value="PMEI"/>
    <property type="match status" value="1"/>
</dbReference>
<evidence type="ECO:0000259" key="14">
    <source>
        <dbReference type="SMART" id="SM00856"/>
    </source>
</evidence>
<keyword evidence="8 12" id="KW-0063">Aspartyl esterase</keyword>
<evidence type="ECO:0000256" key="9">
    <source>
        <dbReference type="ARBA" id="ARBA00023157"/>
    </source>
</evidence>
<dbReference type="PROSITE" id="PS00503">
    <property type="entry name" value="PECTINESTERASE_2"/>
    <property type="match status" value="1"/>
</dbReference>
<evidence type="ECO:0000256" key="2">
    <source>
        <dbReference type="ARBA" id="ARBA00005184"/>
    </source>
</evidence>
<dbReference type="InterPro" id="IPR011050">
    <property type="entry name" value="Pectin_lyase_fold/virulence"/>
</dbReference>
<organism evidence="15 16">
    <name type="scientific">Senna tora</name>
    <dbReference type="NCBI Taxonomy" id="362788"/>
    <lineage>
        <taxon>Eukaryota</taxon>
        <taxon>Viridiplantae</taxon>
        <taxon>Streptophyta</taxon>
        <taxon>Embryophyta</taxon>
        <taxon>Tracheophyta</taxon>
        <taxon>Spermatophyta</taxon>
        <taxon>Magnoliopsida</taxon>
        <taxon>eudicotyledons</taxon>
        <taxon>Gunneridae</taxon>
        <taxon>Pentapetalae</taxon>
        <taxon>rosids</taxon>
        <taxon>fabids</taxon>
        <taxon>Fabales</taxon>
        <taxon>Fabaceae</taxon>
        <taxon>Caesalpinioideae</taxon>
        <taxon>Cassia clade</taxon>
        <taxon>Senna</taxon>
    </lineage>
</organism>
<dbReference type="FunFam" id="1.20.140.40:FF:000010">
    <property type="entry name" value="Pectinesterase"/>
    <property type="match status" value="1"/>
</dbReference>
<keyword evidence="10" id="KW-0325">Glycoprotein</keyword>
<evidence type="ECO:0000256" key="8">
    <source>
        <dbReference type="ARBA" id="ARBA00023085"/>
    </source>
</evidence>
<evidence type="ECO:0000313" key="15">
    <source>
        <dbReference type="EMBL" id="KAF7813966.1"/>
    </source>
</evidence>
<evidence type="ECO:0000256" key="12">
    <source>
        <dbReference type="RuleBase" id="RU000589"/>
    </source>
</evidence>
<evidence type="ECO:0000256" key="3">
    <source>
        <dbReference type="ARBA" id="ARBA00006027"/>
    </source>
</evidence>
<dbReference type="SUPFAM" id="SSF51126">
    <property type="entry name" value="Pectin lyase-like"/>
    <property type="match status" value="1"/>
</dbReference>
<comment type="catalytic activity">
    <reaction evidence="12">
        <text>[(1-&gt;4)-alpha-D-galacturonosyl methyl ester](n) + n H2O = [(1-&gt;4)-alpha-D-galacturonosyl](n) + n methanol + n H(+)</text>
        <dbReference type="Rhea" id="RHEA:22380"/>
        <dbReference type="Rhea" id="RHEA-COMP:14570"/>
        <dbReference type="Rhea" id="RHEA-COMP:14573"/>
        <dbReference type="ChEBI" id="CHEBI:15377"/>
        <dbReference type="ChEBI" id="CHEBI:15378"/>
        <dbReference type="ChEBI" id="CHEBI:17790"/>
        <dbReference type="ChEBI" id="CHEBI:140522"/>
        <dbReference type="ChEBI" id="CHEBI:140523"/>
        <dbReference type="EC" id="3.1.1.11"/>
    </reaction>
</comment>
<feature type="transmembrane region" description="Helical" evidence="13">
    <location>
        <begin position="29"/>
        <end position="52"/>
    </location>
</feature>
<keyword evidence="13" id="KW-0472">Membrane</keyword>
<feature type="domain" description="Pectinesterase inhibitor" evidence="14">
    <location>
        <begin position="74"/>
        <end position="238"/>
    </location>
</feature>
<dbReference type="PROSITE" id="PS00800">
    <property type="entry name" value="PECTINESTERASE_1"/>
    <property type="match status" value="1"/>
</dbReference>
<evidence type="ECO:0000256" key="5">
    <source>
        <dbReference type="ARBA" id="ARBA00013229"/>
    </source>
</evidence>
<dbReference type="EC" id="3.1.1.11" evidence="5 12"/>
<dbReference type="InterPro" id="IPR000070">
    <property type="entry name" value="Pectinesterase_cat"/>
</dbReference>
<keyword evidence="9" id="KW-1015">Disulfide bond</keyword>
<sequence>MESINSFKGYGKVDELEQEAFRKKTRKRLIILIISSVILVALIIGAVAGTVIHNRNNSSSSSSSGDSAPHTELTPAASLKAVCDATRYPDSCRTSIASHLSYSNTTTDPESLFKLSLLVAIDEVSKLATTYRSELRANAKDPREQRAIDVCGIVLDDAVDSLNESISSLEAAGGGKKTILSPAEISDLKTWLSATISNQETCLDAVEELNSTNSKAILRDLRIAMRNSTEFTSNSLAIVTKIIGVLANFNLPIHRRLLGSGSHIPDWVGLAERRLLQLETNKTTPDVVVAKDGTGQYKTISEAVAAVKKKSESRFVIYVKEGVYVENVELDKNTWNVMMIGDGKSKTIISGSRNYIDGTPTFETATFAVKGRGFIAKDIGFKNTAGASKHQAVALRSASDRSVFYKCSFDGYQDTLYAHSNRQFYRECDITGTIDFIFGYAASIFQNCYIKPRQPLPNQFNTITAQGKSEPNLNSGIIIQNSVISALDDLTAPTYLGRPWKNYSTTVFMHSDIAGFLSPLGWTEWYPNVEPPSSIFYAEYQNTGAGSSVAQRVKWAGYKPSLSEDEAGRFTVQSFIQGTEWLPQTDVEFQSTL</sequence>
<dbReference type="AlphaFoldDB" id="A0A834WCC6"/>
<dbReference type="GO" id="GO:0045490">
    <property type="term" value="P:pectin catabolic process"/>
    <property type="evidence" value="ECO:0007669"/>
    <property type="project" value="UniProtKB-UniRule"/>
</dbReference>